<protein>
    <submittedName>
        <fullName evidence="3">Glucosamine-6-phosphate deaminase</fullName>
    </submittedName>
</protein>
<proteinExistence type="predicted"/>
<dbReference type="SUPFAM" id="SSF100950">
    <property type="entry name" value="NagB/RpiA/CoA transferase-like"/>
    <property type="match status" value="1"/>
</dbReference>
<keyword evidence="4" id="KW-1185">Reference proteome</keyword>
<dbReference type="InterPro" id="IPR006148">
    <property type="entry name" value="Glc/Gal-6P_isomerase"/>
</dbReference>
<organism evidence="3 4">
    <name type="scientific">Chryseolinea lacunae</name>
    <dbReference type="NCBI Taxonomy" id="2801331"/>
    <lineage>
        <taxon>Bacteria</taxon>
        <taxon>Pseudomonadati</taxon>
        <taxon>Bacteroidota</taxon>
        <taxon>Cytophagia</taxon>
        <taxon>Cytophagales</taxon>
        <taxon>Fulvivirgaceae</taxon>
        <taxon>Chryseolinea</taxon>
    </lineage>
</organism>
<dbReference type="EMBL" id="JAERRB010000011">
    <property type="protein sequence ID" value="MBL0744495.1"/>
    <property type="molecule type" value="Genomic_DNA"/>
</dbReference>
<dbReference type="Gene3D" id="3.40.50.1360">
    <property type="match status" value="1"/>
</dbReference>
<feature type="domain" description="Glucosamine/galactosamine-6-phosphate isomerase" evidence="2">
    <location>
        <begin position="10"/>
        <end position="223"/>
    </location>
</feature>
<dbReference type="Proteomes" id="UP000613030">
    <property type="component" value="Unassembled WGS sequence"/>
</dbReference>
<dbReference type="InterPro" id="IPR004547">
    <property type="entry name" value="Glucosamine6P_isomerase"/>
</dbReference>
<dbReference type="InterPro" id="IPR037171">
    <property type="entry name" value="NagB/RpiA_transferase-like"/>
</dbReference>
<dbReference type="InterPro" id="IPR018321">
    <property type="entry name" value="Glucosamine6P_isomerase_CS"/>
</dbReference>
<evidence type="ECO:0000313" key="3">
    <source>
        <dbReference type="EMBL" id="MBL0744495.1"/>
    </source>
</evidence>
<dbReference type="CDD" id="cd01399">
    <property type="entry name" value="GlcN6P_deaminase"/>
    <property type="match status" value="1"/>
</dbReference>
<dbReference type="Pfam" id="PF01182">
    <property type="entry name" value="Glucosamine_iso"/>
    <property type="match status" value="1"/>
</dbReference>
<comment type="caution">
    <text evidence="3">The sequence shown here is derived from an EMBL/GenBank/DDBJ whole genome shotgun (WGS) entry which is preliminary data.</text>
</comment>
<dbReference type="RefSeq" id="WP_202014150.1">
    <property type="nucleotide sequence ID" value="NZ_JAERRB010000011.1"/>
</dbReference>
<evidence type="ECO:0000313" key="4">
    <source>
        <dbReference type="Proteomes" id="UP000613030"/>
    </source>
</evidence>
<keyword evidence="1" id="KW-0378">Hydrolase</keyword>
<evidence type="ECO:0000259" key="2">
    <source>
        <dbReference type="Pfam" id="PF01182"/>
    </source>
</evidence>
<dbReference type="PROSITE" id="PS01161">
    <property type="entry name" value="GLC_GALNAC_ISOMERASE"/>
    <property type="match status" value="1"/>
</dbReference>
<reference evidence="3 4" key="1">
    <citation type="submission" date="2021-01" db="EMBL/GenBank/DDBJ databases">
        <title>Chryseolinea sp. Jin1 Genome sequencing and assembly.</title>
        <authorList>
            <person name="Kim I."/>
        </authorList>
    </citation>
    <scope>NUCLEOTIDE SEQUENCE [LARGE SCALE GENOMIC DNA]</scope>
    <source>
        <strain evidence="3 4">Jin1</strain>
    </source>
</reference>
<dbReference type="PANTHER" id="PTHR11280:SF5">
    <property type="entry name" value="GLUCOSAMINE-6-PHOSPHATE ISOMERASE"/>
    <property type="match status" value="1"/>
</dbReference>
<accession>A0ABS1KYH0</accession>
<sequence length="241" mass="26213">MHVHLFSDYQRLSRATADVIRDYITKTPNALVCLASGHSPLGVFECLVKDIHAGQLDVSQCTFVGLDEWVGIAPNQNGSCREMMDKSFFEPAGISENQIAFFDALSPNLQTEADRINALIERRGGLDIMLVGVGTNGHIAMNEPGTPFTIAAHVSTLAEETKTVGQKYFEQSTILDKGITLGLKHVREAKLPILLANGRKKNDILKKAFTITPSPEIPASIFQTLAHGLVMLDVEAGEGLK</sequence>
<name>A0ABS1KYH0_9BACT</name>
<evidence type="ECO:0000256" key="1">
    <source>
        <dbReference type="ARBA" id="ARBA00022801"/>
    </source>
</evidence>
<dbReference type="PANTHER" id="PTHR11280">
    <property type="entry name" value="GLUCOSAMINE-6-PHOSPHATE ISOMERASE"/>
    <property type="match status" value="1"/>
</dbReference>
<gene>
    <name evidence="3" type="ORF">JI741_24895</name>
</gene>